<dbReference type="InterPro" id="IPR016032">
    <property type="entry name" value="Sig_transdc_resp-reg_C-effctor"/>
</dbReference>
<feature type="domain" description="Bacterial transcriptional activator" evidence="1">
    <location>
        <begin position="552"/>
        <end position="676"/>
    </location>
</feature>
<dbReference type="SUPFAM" id="SSF46894">
    <property type="entry name" value="C-terminal effector domain of the bipartite response regulators"/>
    <property type="match status" value="1"/>
</dbReference>
<evidence type="ECO:0000313" key="3">
    <source>
        <dbReference type="Proteomes" id="UP001602245"/>
    </source>
</evidence>
<reference evidence="2 3" key="1">
    <citation type="submission" date="2024-10" db="EMBL/GenBank/DDBJ databases">
        <title>The Natural Products Discovery Center: Release of the First 8490 Sequenced Strains for Exploring Actinobacteria Biosynthetic Diversity.</title>
        <authorList>
            <person name="Kalkreuter E."/>
            <person name="Kautsar S.A."/>
            <person name="Yang D."/>
            <person name="Bader C.D."/>
            <person name="Teijaro C.N."/>
            <person name="Fluegel L."/>
            <person name="Davis C.M."/>
            <person name="Simpson J.R."/>
            <person name="Lauterbach L."/>
            <person name="Steele A.D."/>
            <person name="Gui C."/>
            <person name="Meng S."/>
            <person name="Li G."/>
            <person name="Viehrig K."/>
            <person name="Ye F."/>
            <person name="Su P."/>
            <person name="Kiefer A.F."/>
            <person name="Nichols A."/>
            <person name="Cepeda A.J."/>
            <person name="Yan W."/>
            <person name="Fan B."/>
            <person name="Jiang Y."/>
            <person name="Adhikari A."/>
            <person name="Zheng C.-J."/>
            <person name="Schuster L."/>
            <person name="Cowan T.M."/>
            <person name="Smanski M.J."/>
            <person name="Chevrette M.G."/>
            <person name="De Carvalho L.P.S."/>
            <person name="Shen B."/>
        </authorList>
    </citation>
    <scope>NUCLEOTIDE SEQUENCE [LARGE SCALE GENOMIC DNA]</scope>
    <source>
        <strain evidence="2 3">NPDC000087</strain>
    </source>
</reference>
<dbReference type="Gene3D" id="1.10.10.10">
    <property type="entry name" value="Winged helix-like DNA-binding domain superfamily/Winged helix DNA-binding domain"/>
    <property type="match status" value="1"/>
</dbReference>
<name>A0ABW6W8X1_9ACTN</name>
<evidence type="ECO:0000259" key="1">
    <source>
        <dbReference type="SMART" id="SM01043"/>
    </source>
</evidence>
<dbReference type="InterPro" id="IPR005158">
    <property type="entry name" value="BTAD"/>
</dbReference>
<gene>
    <name evidence="2" type="ORF">ACFY35_04355</name>
</gene>
<dbReference type="Proteomes" id="UP001602245">
    <property type="component" value="Unassembled WGS sequence"/>
</dbReference>
<proteinExistence type="predicted"/>
<dbReference type="Gene3D" id="1.25.40.10">
    <property type="entry name" value="Tetratricopeptide repeat domain"/>
    <property type="match status" value="2"/>
</dbReference>
<sequence length="682" mass="71012">MVSEHPASASAQAGRLDEALRLLPPEGPLPAGVAWRIGVLLHARGRFDAAALIYARASDAGDALTERAEDGTELADRAQLLAGRASLSWAQGGADVGALAEQAVLAAEASADDAARAAAYVARALAAYQAGDRAANEHAYVLALSAAERASDVRQQVRIRTNIGSRLLEEGRYRAAIAELDEAIRLGDEAALPEFLALARHNRAESWLGLGELRRAREDADAALSGWQRMGSPQAAFGLLTIARVHRQRGLASQSVAAYREAIALAEPTGNAQVLAEAWAGLARAAFADDPAEAARAARNALETDTAGGAVVPELAAGWVALCSAGTDAADRAAGQRPPAALHAARAKAEAGRRRDAAGLAEALELGALADERSLTGRLSDLAEAAAIWAEVGNGLATATNAIVRARLTGDQPTEAVGRRRLQALGVRDGVWQIAGPLAALGPPPVAEVAIQALGEFAVLLAGAPVPTAAWQSRKARDLVKLLAARAGGPIGRQTLAAALWPDAEAGIAGRRLAVLISTVRGVIDPDHRRPAGFFLTADEASARLDTRNVALDTAAFTAAARSALAAPHDEERLEAVAALYTGELCVGDESARVALADLHREVLRRLAAGARPETAAGWYRRIVATDRYDEAAHLGLIGVLTAAGRHGEARRAYDDYATAMHEIDVEPAPRFGPGTGRLNKT</sequence>
<dbReference type="RefSeq" id="WP_020508995.1">
    <property type="nucleotide sequence ID" value="NZ_JBIAZU010000001.1"/>
</dbReference>
<dbReference type="InterPro" id="IPR051677">
    <property type="entry name" value="AfsR-DnrI-RedD_regulator"/>
</dbReference>
<protein>
    <recommendedName>
        <fullName evidence="1">Bacterial transcriptional activator domain-containing protein</fullName>
    </recommendedName>
</protein>
<accession>A0ABW6W8X1</accession>
<keyword evidence="3" id="KW-1185">Reference proteome</keyword>
<dbReference type="SUPFAM" id="SSF48452">
    <property type="entry name" value="TPR-like"/>
    <property type="match status" value="3"/>
</dbReference>
<dbReference type="EMBL" id="JBIAZU010000001">
    <property type="protein sequence ID" value="MFF5288646.1"/>
    <property type="molecule type" value="Genomic_DNA"/>
</dbReference>
<dbReference type="InterPro" id="IPR011990">
    <property type="entry name" value="TPR-like_helical_dom_sf"/>
</dbReference>
<organism evidence="2 3">
    <name type="scientific">Paractinoplanes globisporus</name>
    <dbReference type="NCBI Taxonomy" id="113565"/>
    <lineage>
        <taxon>Bacteria</taxon>
        <taxon>Bacillati</taxon>
        <taxon>Actinomycetota</taxon>
        <taxon>Actinomycetes</taxon>
        <taxon>Micromonosporales</taxon>
        <taxon>Micromonosporaceae</taxon>
        <taxon>Paractinoplanes</taxon>
    </lineage>
</organism>
<dbReference type="InterPro" id="IPR036388">
    <property type="entry name" value="WH-like_DNA-bd_sf"/>
</dbReference>
<comment type="caution">
    <text evidence="2">The sequence shown here is derived from an EMBL/GenBank/DDBJ whole genome shotgun (WGS) entry which is preliminary data.</text>
</comment>
<evidence type="ECO:0000313" key="2">
    <source>
        <dbReference type="EMBL" id="MFF5288646.1"/>
    </source>
</evidence>
<dbReference type="PANTHER" id="PTHR35807">
    <property type="entry name" value="TRANSCRIPTIONAL REGULATOR REDD-RELATED"/>
    <property type="match status" value="1"/>
</dbReference>
<dbReference type="SMART" id="SM01043">
    <property type="entry name" value="BTAD"/>
    <property type="match status" value="1"/>
</dbReference>